<dbReference type="InterPro" id="IPR000873">
    <property type="entry name" value="AMP-dep_synth/lig_dom"/>
</dbReference>
<dbReference type="Pfam" id="PF23562">
    <property type="entry name" value="AMP-binding_C_3"/>
    <property type="match status" value="1"/>
</dbReference>
<keyword evidence="2" id="KW-0067">ATP-binding</keyword>
<keyword evidence="1" id="KW-0547">Nucleotide-binding</keyword>
<keyword evidence="4" id="KW-1133">Transmembrane helix</keyword>
<dbReference type="OrthoDB" id="9778383at2"/>
<dbReference type="STRING" id="1173111.SAMN05444955_108120"/>
<proteinExistence type="predicted"/>
<evidence type="ECO:0000313" key="6">
    <source>
        <dbReference type="EMBL" id="SEN29210.1"/>
    </source>
</evidence>
<keyword evidence="3" id="KW-0175">Coiled coil</keyword>
<keyword evidence="4" id="KW-0472">Membrane</keyword>
<dbReference type="PANTHER" id="PTHR43272">
    <property type="entry name" value="LONG-CHAIN-FATTY-ACID--COA LIGASE"/>
    <property type="match status" value="1"/>
</dbReference>
<organism evidence="6 7">
    <name type="scientific">Lihuaxuella thermophila</name>
    <dbReference type="NCBI Taxonomy" id="1173111"/>
    <lineage>
        <taxon>Bacteria</taxon>
        <taxon>Bacillati</taxon>
        <taxon>Bacillota</taxon>
        <taxon>Bacilli</taxon>
        <taxon>Bacillales</taxon>
        <taxon>Thermoactinomycetaceae</taxon>
        <taxon>Lihuaxuella</taxon>
    </lineage>
</organism>
<feature type="coiled-coil region" evidence="3">
    <location>
        <begin position="512"/>
        <end position="539"/>
    </location>
</feature>
<dbReference type="InterPro" id="IPR020845">
    <property type="entry name" value="AMP-binding_CS"/>
</dbReference>
<dbReference type="Proteomes" id="UP000199695">
    <property type="component" value="Unassembled WGS sequence"/>
</dbReference>
<evidence type="ECO:0000259" key="5">
    <source>
        <dbReference type="Pfam" id="PF00501"/>
    </source>
</evidence>
<evidence type="ECO:0000256" key="1">
    <source>
        <dbReference type="ARBA" id="ARBA00022741"/>
    </source>
</evidence>
<evidence type="ECO:0000256" key="2">
    <source>
        <dbReference type="ARBA" id="ARBA00022840"/>
    </source>
</evidence>
<evidence type="ECO:0000256" key="4">
    <source>
        <dbReference type="SAM" id="Phobius"/>
    </source>
</evidence>
<gene>
    <name evidence="6" type="ORF">SAMN05444955_108120</name>
</gene>
<dbReference type="EMBL" id="FOCQ01000008">
    <property type="protein sequence ID" value="SEN29210.1"/>
    <property type="molecule type" value="Genomic_DNA"/>
</dbReference>
<reference evidence="6 7" key="1">
    <citation type="submission" date="2016-10" db="EMBL/GenBank/DDBJ databases">
        <authorList>
            <person name="de Groot N.N."/>
        </authorList>
    </citation>
    <scope>NUCLEOTIDE SEQUENCE [LARGE SCALE GENOMIC DNA]</scope>
    <source>
        <strain evidence="6 7">DSM 46701</strain>
    </source>
</reference>
<dbReference type="AlphaFoldDB" id="A0A1H8FCB1"/>
<keyword evidence="7" id="KW-1185">Reference proteome</keyword>
<sequence>MVPKNLVDMLYQTVQRYPNKKALLWKEKGMYQGMTYRELWNIICQFAEGLRKMGIGKESKVAIFSENNPRWLISDFAILSLGAVSVPIYPTLSGKQAAFILENADVEVAIVQTAEMVKRLKEWPSNVRYIILLEDQPVKHPLSIPFNQVCEEEVPEREKPEWKSLGPRDLATIVHTSGTTGNPKGVMLSHGNLLSNVMACQYHIPVTQHDVSLSFLPLSHIFERTCGHFTPMHKGATIAYAENLASVPQNILEVKPTLLTSVPRLYEKVYSQIIEQINTSSLKRRIFDWALRAAKERQTYTSKGYGSPVPFKTELKYLIAKQLAFSKIHSKLGGRLRLMVSGGAALDPKIAGFFANIGLPVIEGYGMTECSPVIACNSVLEYKPGTVGRPIPGTRVDLAEDGELLVKSPSVMMGYYKLPEETNETVIQGWLRTGDIAEIDEDGFIRIVDRKKNILVLSTGKNVAPQPIESTLCTSPYIHQAVCIGHRRKYVSALIVPDYDALSKIAGQLGWKATDKQELARANETRQLIQNEMDRLLADFSAFEKPKTFAIMEEEFSIEKGELTPTLKVRLKEVEKNYASVISALYEDNAEAEATIPSVPSAPAVTDKKTAKAIASDPAEPGHGKSRFLLNPQVWLGIGIGILAGLLVRHFLF</sequence>
<dbReference type="Gene3D" id="3.40.50.12780">
    <property type="entry name" value="N-terminal domain of ligase-like"/>
    <property type="match status" value="1"/>
</dbReference>
<keyword evidence="4" id="KW-0812">Transmembrane</keyword>
<evidence type="ECO:0000256" key="3">
    <source>
        <dbReference type="SAM" id="Coils"/>
    </source>
</evidence>
<dbReference type="Pfam" id="PF00501">
    <property type="entry name" value="AMP-binding"/>
    <property type="match status" value="1"/>
</dbReference>
<dbReference type="CDD" id="cd05907">
    <property type="entry name" value="VL_LC_FACS_like"/>
    <property type="match status" value="1"/>
</dbReference>
<dbReference type="RefSeq" id="WP_089968618.1">
    <property type="nucleotide sequence ID" value="NZ_FOCQ01000008.1"/>
</dbReference>
<dbReference type="PANTHER" id="PTHR43272:SF33">
    <property type="entry name" value="AMP-BINDING DOMAIN-CONTAINING PROTEIN-RELATED"/>
    <property type="match status" value="1"/>
</dbReference>
<name>A0A1H8FCB1_9BACL</name>
<dbReference type="GO" id="GO:0004467">
    <property type="term" value="F:long-chain fatty acid-CoA ligase activity"/>
    <property type="evidence" value="ECO:0007669"/>
    <property type="project" value="TreeGrafter"/>
</dbReference>
<feature type="domain" description="AMP-dependent synthetase/ligase" evidence="5">
    <location>
        <begin position="12"/>
        <end position="416"/>
    </location>
</feature>
<evidence type="ECO:0000313" key="7">
    <source>
        <dbReference type="Proteomes" id="UP000199695"/>
    </source>
</evidence>
<dbReference type="PROSITE" id="PS00455">
    <property type="entry name" value="AMP_BINDING"/>
    <property type="match status" value="1"/>
</dbReference>
<dbReference type="GO" id="GO:0016020">
    <property type="term" value="C:membrane"/>
    <property type="evidence" value="ECO:0007669"/>
    <property type="project" value="TreeGrafter"/>
</dbReference>
<accession>A0A1H8FCB1</accession>
<dbReference type="InterPro" id="IPR042099">
    <property type="entry name" value="ANL_N_sf"/>
</dbReference>
<dbReference type="GO" id="GO:0005524">
    <property type="term" value="F:ATP binding"/>
    <property type="evidence" value="ECO:0007669"/>
    <property type="project" value="UniProtKB-KW"/>
</dbReference>
<feature type="transmembrane region" description="Helical" evidence="4">
    <location>
        <begin position="634"/>
        <end position="652"/>
    </location>
</feature>
<dbReference type="SUPFAM" id="SSF56801">
    <property type="entry name" value="Acetyl-CoA synthetase-like"/>
    <property type="match status" value="1"/>
</dbReference>
<protein>
    <submittedName>
        <fullName evidence="6">Long-chain acyl-CoA synthetase</fullName>
    </submittedName>
</protein>